<sequence>MPRNATPSTFQSDDSKFPATATCSLLCCWEGIRSRAYWNWKVGVDKSDFKEFLYRNPVVKFVGVVNAKEKVIAETMHQLSLEINGEFKPVGQMSMNLDGELP</sequence>
<organism evidence="1 2">
    <name type="scientific">Brassica napus</name>
    <name type="common">Rape</name>
    <dbReference type="NCBI Taxonomy" id="3708"/>
    <lineage>
        <taxon>Eukaryota</taxon>
        <taxon>Viridiplantae</taxon>
        <taxon>Streptophyta</taxon>
        <taxon>Embryophyta</taxon>
        <taxon>Tracheophyta</taxon>
        <taxon>Spermatophyta</taxon>
        <taxon>Magnoliopsida</taxon>
        <taxon>eudicotyledons</taxon>
        <taxon>Gunneridae</taxon>
        <taxon>Pentapetalae</taxon>
        <taxon>rosids</taxon>
        <taxon>malvids</taxon>
        <taxon>Brassicales</taxon>
        <taxon>Brassicaceae</taxon>
        <taxon>Brassiceae</taxon>
        <taxon>Brassica</taxon>
    </lineage>
</organism>
<evidence type="ECO:0000313" key="1">
    <source>
        <dbReference type="EMBL" id="KAH0837300.1"/>
    </source>
</evidence>
<evidence type="ECO:0008006" key="3">
    <source>
        <dbReference type="Google" id="ProtNLM"/>
    </source>
</evidence>
<evidence type="ECO:0000313" key="2">
    <source>
        <dbReference type="Proteomes" id="UP000824890"/>
    </source>
</evidence>
<reference evidence="1 2" key="1">
    <citation type="submission" date="2021-05" db="EMBL/GenBank/DDBJ databases">
        <title>Genome Assembly of Synthetic Allotetraploid Brassica napus Reveals Homoeologous Exchanges between Subgenomes.</title>
        <authorList>
            <person name="Davis J.T."/>
        </authorList>
    </citation>
    <scope>NUCLEOTIDE SEQUENCE [LARGE SCALE GENOMIC DNA]</scope>
    <source>
        <strain evidence="2">cv. Da-Ae</strain>
        <tissue evidence="1">Seedling</tissue>
    </source>
</reference>
<comment type="caution">
    <text evidence="1">The sequence shown here is derived from an EMBL/GenBank/DDBJ whole genome shotgun (WGS) entry which is preliminary data.</text>
</comment>
<accession>A0ABQ7WWI4</accession>
<gene>
    <name evidence="1" type="ORF">HID58_092427</name>
</gene>
<protein>
    <recommendedName>
        <fullName evidence="3">Cysteine proteinase inhibitor</fullName>
    </recommendedName>
</protein>
<keyword evidence="2" id="KW-1185">Reference proteome</keyword>
<name>A0ABQ7WWI4_BRANA</name>
<dbReference type="EMBL" id="JAGKQM010003052">
    <property type="protein sequence ID" value="KAH0837300.1"/>
    <property type="molecule type" value="Genomic_DNA"/>
</dbReference>
<proteinExistence type="predicted"/>
<dbReference type="Proteomes" id="UP000824890">
    <property type="component" value="Unassembled WGS sequence"/>
</dbReference>